<evidence type="ECO:0000256" key="1">
    <source>
        <dbReference type="SAM" id="MobiDB-lite"/>
    </source>
</evidence>
<organism evidence="3 4">
    <name type="scientific">Streptomyces mutomycini</name>
    <dbReference type="NCBI Taxonomy" id="284036"/>
    <lineage>
        <taxon>Bacteria</taxon>
        <taxon>Bacillati</taxon>
        <taxon>Actinomycetota</taxon>
        <taxon>Actinomycetes</taxon>
        <taxon>Kitasatosporales</taxon>
        <taxon>Streptomycetaceae</taxon>
        <taxon>Streptomyces</taxon>
    </lineage>
</organism>
<feature type="chain" id="PRO_5045574265" description="Secreted protein" evidence="2">
    <location>
        <begin position="20"/>
        <end position="129"/>
    </location>
</feature>
<comment type="caution">
    <text evidence="3">The sequence shown here is derived from an EMBL/GenBank/DDBJ whole genome shotgun (WGS) entry which is preliminary data.</text>
</comment>
<evidence type="ECO:0000256" key="2">
    <source>
        <dbReference type="SAM" id="SignalP"/>
    </source>
</evidence>
<proteinExistence type="predicted"/>
<evidence type="ECO:0000313" key="3">
    <source>
        <dbReference type="EMBL" id="MFC5171384.1"/>
    </source>
</evidence>
<evidence type="ECO:0008006" key="5">
    <source>
        <dbReference type="Google" id="ProtNLM"/>
    </source>
</evidence>
<keyword evidence="4" id="KW-1185">Reference proteome</keyword>
<accession>A0ABW0B2E1</accession>
<gene>
    <name evidence="3" type="ORF">ACFPRK_12370</name>
</gene>
<dbReference type="EMBL" id="JBHSKI010000004">
    <property type="protein sequence ID" value="MFC5171384.1"/>
    <property type="molecule type" value="Genomic_DNA"/>
</dbReference>
<reference evidence="4" key="1">
    <citation type="journal article" date="2019" name="Int. J. Syst. Evol. Microbiol.">
        <title>The Global Catalogue of Microorganisms (GCM) 10K type strain sequencing project: providing services to taxonomists for standard genome sequencing and annotation.</title>
        <authorList>
            <consortium name="The Broad Institute Genomics Platform"/>
            <consortium name="The Broad Institute Genome Sequencing Center for Infectious Disease"/>
            <person name="Wu L."/>
            <person name="Ma J."/>
        </authorList>
    </citation>
    <scope>NUCLEOTIDE SEQUENCE [LARGE SCALE GENOMIC DNA]</scope>
    <source>
        <strain evidence="4">CGMCC 4.1721</strain>
    </source>
</reference>
<sequence>MRAAAVRFVLAFLMGFLLAPFSGTSSTEVHTSAREVHADGLRDATAGTPHRAYAACGTLDRGGEPNGLLRHRDRHRSATVPPPETPSRTAVTGEAGGLLGPAAVAAMGTHHSSRSSNAHSTPVLQVFRC</sequence>
<feature type="region of interest" description="Disordered" evidence="1">
    <location>
        <begin position="56"/>
        <end position="96"/>
    </location>
</feature>
<feature type="signal peptide" evidence="2">
    <location>
        <begin position="1"/>
        <end position="19"/>
    </location>
</feature>
<name>A0ABW0B2E1_9ACTN</name>
<keyword evidence="2" id="KW-0732">Signal</keyword>
<protein>
    <recommendedName>
        <fullName evidence="5">Secreted protein</fullName>
    </recommendedName>
</protein>
<evidence type="ECO:0000313" key="4">
    <source>
        <dbReference type="Proteomes" id="UP001596208"/>
    </source>
</evidence>
<dbReference type="Proteomes" id="UP001596208">
    <property type="component" value="Unassembled WGS sequence"/>
</dbReference>
<dbReference type="RefSeq" id="WP_031095087.1">
    <property type="nucleotide sequence ID" value="NZ_JBFADZ010000003.1"/>
</dbReference>